<proteinExistence type="predicted"/>
<comment type="caution">
    <text evidence="1">The sequence shown here is derived from an EMBL/GenBank/DDBJ whole genome shotgun (WGS) entry which is preliminary data.</text>
</comment>
<sequence>MTVPVLANTSVDLQPVLDAISSRATVADLQKVVQDISFQPVVDLQPVLDAVASRATVADVQREVQDIQLQPEVDLGPIQPSPGRSGTLGLLLDAIASRPQLRRAEDWAQDFKAPASRGPYARFVKRSRVGRQLQMCSRRCGTSAPSPLWTSLLCWMRSTAGRRWRTCSGPCKTSSSSWEWT</sequence>
<organism evidence="1 2">
    <name type="scientific">Prorocentrum cordatum</name>
    <dbReference type="NCBI Taxonomy" id="2364126"/>
    <lineage>
        <taxon>Eukaryota</taxon>
        <taxon>Sar</taxon>
        <taxon>Alveolata</taxon>
        <taxon>Dinophyceae</taxon>
        <taxon>Prorocentrales</taxon>
        <taxon>Prorocentraceae</taxon>
        <taxon>Prorocentrum</taxon>
    </lineage>
</organism>
<dbReference type="Proteomes" id="UP001189429">
    <property type="component" value="Unassembled WGS sequence"/>
</dbReference>
<gene>
    <name evidence="1" type="ORF">PCOR1329_LOCUS32232</name>
</gene>
<name>A0ABN9SSP9_9DINO</name>
<keyword evidence="2" id="KW-1185">Reference proteome</keyword>
<evidence type="ECO:0000313" key="2">
    <source>
        <dbReference type="Proteomes" id="UP001189429"/>
    </source>
</evidence>
<accession>A0ABN9SSP9</accession>
<protein>
    <submittedName>
        <fullName evidence="1">Uncharacterized protein</fullName>
    </submittedName>
</protein>
<evidence type="ECO:0000313" key="1">
    <source>
        <dbReference type="EMBL" id="CAK0835075.1"/>
    </source>
</evidence>
<reference evidence="1" key="1">
    <citation type="submission" date="2023-10" db="EMBL/GenBank/DDBJ databases">
        <authorList>
            <person name="Chen Y."/>
            <person name="Shah S."/>
            <person name="Dougan E. K."/>
            <person name="Thang M."/>
            <person name="Chan C."/>
        </authorList>
    </citation>
    <scope>NUCLEOTIDE SEQUENCE [LARGE SCALE GENOMIC DNA]</scope>
</reference>
<dbReference type="EMBL" id="CAUYUJ010012991">
    <property type="protein sequence ID" value="CAK0835075.1"/>
    <property type="molecule type" value="Genomic_DNA"/>
</dbReference>